<comment type="caution">
    <text evidence="1">The sequence shown here is derived from an EMBL/GenBank/DDBJ whole genome shotgun (WGS) entry which is preliminary data.</text>
</comment>
<name>A0ABN7WP75_GIGMA</name>
<organism evidence="1 2">
    <name type="scientific">Gigaspora margarita</name>
    <dbReference type="NCBI Taxonomy" id="4874"/>
    <lineage>
        <taxon>Eukaryota</taxon>
        <taxon>Fungi</taxon>
        <taxon>Fungi incertae sedis</taxon>
        <taxon>Mucoromycota</taxon>
        <taxon>Glomeromycotina</taxon>
        <taxon>Glomeromycetes</taxon>
        <taxon>Diversisporales</taxon>
        <taxon>Gigasporaceae</taxon>
        <taxon>Gigaspora</taxon>
    </lineage>
</organism>
<accession>A0ABN7WP75</accession>
<proteinExistence type="predicted"/>
<gene>
    <name evidence="1" type="ORF">GMARGA_LOCUS33348</name>
</gene>
<feature type="non-terminal residue" evidence="1">
    <location>
        <position position="69"/>
    </location>
</feature>
<keyword evidence="2" id="KW-1185">Reference proteome</keyword>
<dbReference type="Proteomes" id="UP000789901">
    <property type="component" value="Unassembled WGS sequence"/>
</dbReference>
<feature type="non-terminal residue" evidence="1">
    <location>
        <position position="1"/>
    </location>
</feature>
<evidence type="ECO:0000313" key="2">
    <source>
        <dbReference type="Proteomes" id="UP000789901"/>
    </source>
</evidence>
<protein>
    <submittedName>
        <fullName evidence="1">10767_t:CDS:1</fullName>
    </submittedName>
</protein>
<dbReference type="EMBL" id="CAJVQB010055099">
    <property type="protein sequence ID" value="CAG8837102.1"/>
    <property type="molecule type" value="Genomic_DNA"/>
</dbReference>
<evidence type="ECO:0000313" key="1">
    <source>
        <dbReference type="EMBL" id="CAG8837102.1"/>
    </source>
</evidence>
<reference evidence="1 2" key="1">
    <citation type="submission" date="2021-06" db="EMBL/GenBank/DDBJ databases">
        <authorList>
            <person name="Kallberg Y."/>
            <person name="Tangrot J."/>
            <person name="Rosling A."/>
        </authorList>
    </citation>
    <scope>NUCLEOTIDE SEQUENCE [LARGE SCALE GENOMIC DNA]</scope>
    <source>
        <strain evidence="1 2">120-4 pot B 10/14</strain>
    </source>
</reference>
<sequence length="69" mass="8208">VSLEIRKSSIEKMKSSARKGYYWEIGKGVEKENSGIRKGYYWKIGEREGFVKKIVANEEFCWKRDCIRE</sequence>